<feature type="signal peptide" evidence="2">
    <location>
        <begin position="1"/>
        <end position="25"/>
    </location>
</feature>
<evidence type="ECO:0000256" key="2">
    <source>
        <dbReference type="SAM" id="SignalP"/>
    </source>
</evidence>
<dbReference type="PROSITE" id="PS50240">
    <property type="entry name" value="TRYPSIN_DOM"/>
    <property type="match status" value="1"/>
</dbReference>
<gene>
    <name evidence="4" type="ORF">GCM10010124_15720</name>
</gene>
<dbReference type="InterPro" id="IPR001314">
    <property type="entry name" value="Peptidase_S1A"/>
</dbReference>
<dbReference type="InterPro" id="IPR009003">
    <property type="entry name" value="Peptidase_S1_PA"/>
</dbReference>
<dbReference type="PRINTS" id="PR00722">
    <property type="entry name" value="CHYMOTRYPSIN"/>
</dbReference>
<reference evidence="4" key="2">
    <citation type="submission" date="2020-09" db="EMBL/GenBank/DDBJ databases">
        <authorList>
            <person name="Sun Q."/>
            <person name="Ohkuma M."/>
        </authorList>
    </citation>
    <scope>NUCLEOTIDE SEQUENCE</scope>
    <source>
        <strain evidence="4">JCM 3091</strain>
    </source>
</reference>
<reference evidence="4" key="1">
    <citation type="journal article" date="2014" name="Int. J. Syst. Evol. Microbiol.">
        <title>Complete genome sequence of Corynebacterium casei LMG S-19264T (=DSM 44701T), isolated from a smear-ripened cheese.</title>
        <authorList>
            <consortium name="US DOE Joint Genome Institute (JGI-PGF)"/>
            <person name="Walter F."/>
            <person name="Albersmeier A."/>
            <person name="Kalinowski J."/>
            <person name="Ruckert C."/>
        </authorList>
    </citation>
    <scope>NUCLEOTIDE SEQUENCE</scope>
    <source>
        <strain evidence="4">JCM 3091</strain>
    </source>
</reference>
<dbReference type="PANTHER" id="PTHR24253">
    <property type="entry name" value="TRANSMEMBRANE PROTEASE SERINE"/>
    <property type="match status" value="1"/>
</dbReference>
<dbReference type="GO" id="GO:0004252">
    <property type="term" value="F:serine-type endopeptidase activity"/>
    <property type="evidence" value="ECO:0007669"/>
    <property type="project" value="InterPro"/>
</dbReference>
<comment type="caution">
    <text evidence="4">The sequence shown here is derived from an EMBL/GenBank/DDBJ whole genome shotgun (WGS) entry which is preliminary data.</text>
</comment>
<dbReference type="RefSeq" id="WP_189113548.1">
    <property type="nucleotide sequence ID" value="NZ_BMQC01000004.1"/>
</dbReference>
<evidence type="ECO:0000313" key="4">
    <source>
        <dbReference type="EMBL" id="GGK24073.1"/>
    </source>
</evidence>
<feature type="chain" id="PRO_5035237546" evidence="2">
    <location>
        <begin position="26"/>
        <end position="268"/>
    </location>
</feature>
<evidence type="ECO:0000256" key="1">
    <source>
        <dbReference type="ARBA" id="ARBA00023157"/>
    </source>
</evidence>
<dbReference type="AlphaFoldDB" id="A0A8J3BLX6"/>
<dbReference type="Proteomes" id="UP000662200">
    <property type="component" value="Unassembled WGS sequence"/>
</dbReference>
<sequence length="268" mass="27751">MRRSTLFAALAVALTASAVPMVAHAGEAPEATPSGQTRIVGGKPAAEGQFPWAVKLSVGCGGTIVSPDIVISAQHCFSKPGKAFTAYMGKIDWAQGEKRAGSKYKVGGGPEKGDWAVLKLDSAYTPAAYPVFPSDDSFDAAKMFRAAGWGAIREGGPSSKTLLYVDVPLVADTDKACSKAPKVEICAGDLAKGGIDTCQGDSGGPLVASKTGDMNAKPEEWVLVGMTSWGRGCARPNEPGHYAQLTAHRTEILNAIKELGGQAPVNMG</sequence>
<dbReference type="SMART" id="SM00020">
    <property type="entry name" value="Tryp_SPc"/>
    <property type="match status" value="1"/>
</dbReference>
<dbReference type="Gene3D" id="2.40.10.10">
    <property type="entry name" value="Trypsin-like serine proteases"/>
    <property type="match status" value="2"/>
</dbReference>
<dbReference type="PANTHER" id="PTHR24253:SF153">
    <property type="entry name" value="SERINE PROTEASE HEPSIN"/>
    <property type="match status" value="1"/>
</dbReference>
<dbReference type="PROSITE" id="PS00135">
    <property type="entry name" value="TRYPSIN_SER"/>
    <property type="match status" value="1"/>
</dbReference>
<accession>A0A8J3BLX6</accession>
<dbReference type="CDD" id="cd00190">
    <property type="entry name" value="Tryp_SPc"/>
    <property type="match status" value="1"/>
</dbReference>
<dbReference type="GO" id="GO:0006508">
    <property type="term" value="P:proteolysis"/>
    <property type="evidence" value="ECO:0007669"/>
    <property type="project" value="InterPro"/>
</dbReference>
<evidence type="ECO:0000259" key="3">
    <source>
        <dbReference type="PROSITE" id="PS50240"/>
    </source>
</evidence>
<keyword evidence="5" id="KW-1185">Reference proteome</keyword>
<dbReference type="InterPro" id="IPR001254">
    <property type="entry name" value="Trypsin_dom"/>
</dbReference>
<proteinExistence type="predicted"/>
<dbReference type="Pfam" id="PF00089">
    <property type="entry name" value="Trypsin"/>
    <property type="match status" value="1"/>
</dbReference>
<dbReference type="SUPFAM" id="SSF50494">
    <property type="entry name" value="Trypsin-like serine proteases"/>
    <property type="match status" value="1"/>
</dbReference>
<protein>
    <submittedName>
        <fullName evidence="4">Trypsin</fullName>
    </submittedName>
</protein>
<evidence type="ECO:0000313" key="5">
    <source>
        <dbReference type="Proteomes" id="UP000662200"/>
    </source>
</evidence>
<dbReference type="InterPro" id="IPR043504">
    <property type="entry name" value="Peptidase_S1_PA_chymotrypsin"/>
</dbReference>
<feature type="domain" description="Peptidase S1" evidence="3">
    <location>
        <begin position="39"/>
        <end position="261"/>
    </location>
</feature>
<keyword evidence="1" id="KW-1015">Disulfide bond</keyword>
<dbReference type="InterPro" id="IPR033116">
    <property type="entry name" value="TRYPSIN_SER"/>
</dbReference>
<dbReference type="EMBL" id="BMQC01000004">
    <property type="protein sequence ID" value="GGK24073.1"/>
    <property type="molecule type" value="Genomic_DNA"/>
</dbReference>
<keyword evidence="2" id="KW-0732">Signal</keyword>
<organism evidence="4 5">
    <name type="scientific">Pilimelia terevasa</name>
    <dbReference type="NCBI Taxonomy" id="53372"/>
    <lineage>
        <taxon>Bacteria</taxon>
        <taxon>Bacillati</taxon>
        <taxon>Actinomycetota</taxon>
        <taxon>Actinomycetes</taxon>
        <taxon>Micromonosporales</taxon>
        <taxon>Micromonosporaceae</taxon>
        <taxon>Pilimelia</taxon>
    </lineage>
</organism>
<name>A0A8J3BLX6_9ACTN</name>